<dbReference type="AlphaFoldDB" id="A0A4U2MTI9"/>
<dbReference type="EMBL" id="SZOM01000135">
    <property type="protein sequence ID" value="TKH14629.1"/>
    <property type="molecule type" value="Genomic_DNA"/>
</dbReference>
<reference evidence="2 3" key="1">
    <citation type="journal article" date="2019" name="Environ. Microbiol.">
        <title>An active ?-lactamase is a part of an orchestrated cell wall stress resistance network of Bacillus subtilis and related rhizosphere species.</title>
        <authorList>
            <person name="Bucher T."/>
            <person name="Keren-Paz A."/>
            <person name="Hausser J."/>
            <person name="Olender T."/>
            <person name="Cytryn E."/>
            <person name="Kolodkin-Gal I."/>
        </authorList>
    </citation>
    <scope>NUCLEOTIDE SEQUENCE [LARGE SCALE GENOMIC DNA]</scope>
    <source>
        <strain evidence="2 3">I71</strain>
    </source>
</reference>
<feature type="domain" description="IrrE N-terminal-like" evidence="1">
    <location>
        <begin position="37"/>
        <end position="148"/>
    </location>
</feature>
<comment type="caution">
    <text evidence="2">The sequence shown here is derived from an EMBL/GenBank/DDBJ whole genome shotgun (WGS) entry which is preliminary data.</text>
</comment>
<evidence type="ECO:0000313" key="2">
    <source>
        <dbReference type="EMBL" id="TKH14629.1"/>
    </source>
</evidence>
<dbReference type="Pfam" id="PF06114">
    <property type="entry name" value="Peptidase_M78"/>
    <property type="match status" value="1"/>
</dbReference>
<name>A0A4U2MTI9_9BACI</name>
<dbReference type="InterPro" id="IPR010359">
    <property type="entry name" value="IrrE_HExxH"/>
</dbReference>
<dbReference type="Proteomes" id="UP000306037">
    <property type="component" value="Unassembled WGS sequence"/>
</dbReference>
<evidence type="ECO:0000259" key="1">
    <source>
        <dbReference type="Pfam" id="PF06114"/>
    </source>
</evidence>
<accession>A0A4U2MTI9</accession>
<dbReference type="Gene3D" id="1.10.10.2910">
    <property type="match status" value="1"/>
</dbReference>
<evidence type="ECO:0000313" key="3">
    <source>
        <dbReference type="Proteomes" id="UP000306037"/>
    </source>
</evidence>
<proteinExistence type="predicted"/>
<protein>
    <submittedName>
        <fullName evidence="2">ImmA/IrrE family metallo-endopeptidase</fullName>
    </submittedName>
</protein>
<gene>
    <name evidence="2" type="ORF">FC694_16930</name>
</gene>
<organism evidence="2 3">
    <name type="scientific">Bacillus wiedmannii</name>
    <dbReference type="NCBI Taxonomy" id="1890302"/>
    <lineage>
        <taxon>Bacteria</taxon>
        <taxon>Bacillati</taxon>
        <taxon>Bacillota</taxon>
        <taxon>Bacilli</taxon>
        <taxon>Bacillales</taxon>
        <taxon>Bacillaceae</taxon>
        <taxon>Bacillus</taxon>
        <taxon>Bacillus cereus group</taxon>
    </lineage>
</organism>
<dbReference type="RefSeq" id="WP_098907671.1">
    <property type="nucleotide sequence ID" value="NZ_SZOM01000135.1"/>
</dbReference>
<sequence length="172" mass="20280">MFQSQPYYTTQLEDYIQHLYQSLSIFVPEQIDMIEIAKKLSIWLYFAPFGSHAIERNGIASLVIDSRKTEREHWEDFSHELCHILLHSGNQLSMPKMFLNYQEAKANNFALQFCIPTFMLRRLPVAHLETLFIAETFNVTLEFAQRRLLHYENQLLASKLHHTISQHATIIQ</sequence>